<dbReference type="PANTHER" id="PTHR43820">
    <property type="entry name" value="HIGH-AFFINITY BRANCHED-CHAIN AMINO ACID TRANSPORT ATP-BINDING PROTEIN LIVF"/>
    <property type="match status" value="1"/>
</dbReference>
<dbReference type="STRING" id="1121877.FEAC_21690"/>
<dbReference type="Pfam" id="PF00005">
    <property type="entry name" value="ABC_tran"/>
    <property type="match status" value="1"/>
</dbReference>
<name>A0A0D8FS19_9ACTN</name>
<sequence length="239" mass="25478">MQVLKVDQLTAGYGKIPIVQEVCLEVGVGQVVTIVGPNGAGKSTFLKAVFGLLPRMAGTIQLDGDDITNVPTHRLARAGVAYVPQNENVFPSMSVEENLELGSFVSSKSFRARVNDVWDIFPELKPAKGKKAGLLSGGQRNMLGMARALMAEPKVILLDEPTAGLSPANVEVVWSQIATISELGTSVVVVEQNVDRALDSSDHVYIIVAGRNHDHAAPEVLRKLDLAGIFLGASAEQRA</sequence>
<keyword evidence="5" id="KW-0029">Amino-acid transport</keyword>
<keyword evidence="2" id="KW-0813">Transport</keyword>
<evidence type="ECO:0000313" key="8">
    <source>
        <dbReference type="Proteomes" id="UP000032336"/>
    </source>
</evidence>
<dbReference type="InterPro" id="IPR003439">
    <property type="entry name" value="ABC_transporter-like_ATP-bd"/>
</dbReference>
<dbReference type="PATRIC" id="fig|1121877.4.peg.2415"/>
<gene>
    <name evidence="7" type="primary">livF3</name>
    <name evidence="7" type="ORF">FEAC_21690</name>
</gene>
<dbReference type="GO" id="GO:0005524">
    <property type="term" value="F:ATP binding"/>
    <property type="evidence" value="ECO:0007669"/>
    <property type="project" value="UniProtKB-KW"/>
</dbReference>
<keyword evidence="4 7" id="KW-0067">ATP-binding</keyword>
<dbReference type="GO" id="GO:0015807">
    <property type="term" value="P:L-amino acid transport"/>
    <property type="evidence" value="ECO:0007669"/>
    <property type="project" value="TreeGrafter"/>
</dbReference>
<dbReference type="GeneID" id="78373238"/>
<dbReference type="PROSITE" id="PS00211">
    <property type="entry name" value="ABC_TRANSPORTER_1"/>
    <property type="match status" value="1"/>
</dbReference>
<protein>
    <submittedName>
        <fullName evidence="7">High-affinity branched-chain amino acid transport ATP-binding protein LivF</fullName>
    </submittedName>
</protein>
<accession>A0A0D8FS19</accession>
<dbReference type="eggNOG" id="COG0410">
    <property type="taxonomic scope" value="Bacteria"/>
</dbReference>
<reference evidence="7 8" key="1">
    <citation type="submission" date="2015-01" db="EMBL/GenBank/DDBJ databases">
        <title>Draft genome of the acidophilic iron oxidizer Ferrimicrobium acidiphilum strain T23.</title>
        <authorList>
            <person name="Poehlein A."/>
            <person name="Eisen S."/>
            <person name="Schloemann M."/>
            <person name="Johnson B.D."/>
            <person name="Daniel R."/>
            <person name="Muehling M."/>
        </authorList>
    </citation>
    <scope>NUCLEOTIDE SEQUENCE [LARGE SCALE GENOMIC DNA]</scope>
    <source>
        <strain evidence="7 8">T23</strain>
    </source>
</reference>
<dbReference type="AlphaFoldDB" id="A0A0D8FS19"/>
<dbReference type="RefSeq" id="WP_035390162.1">
    <property type="nucleotide sequence ID" value="NZ_JQKF01000020.1"/>
</dbReference>
<dbReference type="SMART" id="SM00382">
    <property type="entry name" value="AAA"/>
    <property type="match status" value="1"/>
</dbReference>
<dbReference type="Proteomes" id="UP000032336">
    <property type="component" value="Unassembled WGS sequence"/>
</dbReference>
<dbReference type="PROSITE" id="PS50893">
    <property type="entry name" value="ABC_TRANSPORTER_2"/>
    <property type="match status" value="1"/>
</dbReference>
<evidence type="ECO:0000259" key="6">
    <source>
        <dbReference type="PROSITE" id="PS50893"/>
    </source>
</evidence>
<keyword evidence="8" id="KW-1185">Reference proteome</keyword>
<dbReference type="SUPFAM" id="SSF52540">
    <property type="entry name" value="P-loop containing nucleoside triphosphate hydrolases"/>
    <property type="match status" value="1"/>
</dbReference>
<comment type="caution">
    <text evidence="7">The sequence shown here is derived from an EMBL/GenBank/DDBJ whole genome shotgun (WGS) entry which is preliminary data.</text>
</comment>
<dbReference type="CDD" id="cd03224">
    <property type="entry name" value="ABC_TM1139_LivF_branched"/>
    <property type="match status" value="1"/>
</dbReference>
<evidence type="ECO:0000256" key="2">
    <source>
        <dbReference type="ARBA" id="ARBA00022448"/>
    </source>
</evidence>
<dbReference type="Gene3D" id="3.40.50.300">
    <property type="entry name" value="P-loop containing nucleotide triphosphate hydrolases"/>
    <property type="match status" value="1"/>
</dbReference>
<keyword evidence="3" id="KW-0547">Nucleotide-binding</keyword>
<evidence type="ECO:0000256" key="3">
    <source>
        <dbReference type="ARBA" id="ARBA00022741"/>
    </source>
</evidence>
<organism evidence="7 8">
    <name type="scientific">Ferrimicrobium acidiphilum DSM 19497</name>
    <dbReference type="NCBI Taxonomy" id="1121877"/>
    <lineage>
        <taxon>Bacteria</taxon>
        <taxon>Bacillati</taxon>
        <taxon>Actinomycetota</taxon>
        <taxon>Acidimicrobiia</taxon>
        <taxon>Acidimicrobiales</taxon>
        <taxon>Acidimicrobiaceae</taxon>
        <taxon>Ferrimicrobium</taxon>
    </lineage>
</organism>
<evidence type="ECO:0000313" key="7">
    <source>
        <dbReference type="EMBL" id="KJE76078.1"/>
    </source>
</evidence>
<dbReference type="GO" id="GO:0016887">
    <property type="term" value="F:ATP hydrolysis activity"/>
    <property type="evidence" value="ECO:0007669"/>
    <property type="project" value="InterPro"/>
</dbReference>
<evidence type="ECO:0000256" key="1">
    <source>
        <dbReference type="ARBA" id="ARBA00005417"/>
    </source>
</evidence>
<dbReference type="InterPro" id="IPR003593">
    <property type="entry name" value="AAA+_ATPase"/>
</dbReference>
<evidence type="ECO:0000256" key="5">
    <source>
        <dbReference type="ARBA" id="ARBA00022970"/>
    </source>
</evidence>
<dbReference type="InterPro" id="IPR017871">
    <property type="entry name" value="ABC_transporter-like_CS"/>
</dbReference>
<feature type="domain" description="ABC transporter" evidence="6">
    <location>
        <begin position="4"/>
        <end position="234"/>
    </location>
</feature>
<dbReference type="EMBL" id="JXUW01000022">
    <property type="protein sequence ID" value="KJE76078.1"/>
    <property type="molecule type" value="Genomic_DNA"/>
</dbReference>
<comment type="similarity">
    <text evidence="1">Belongs to the ABC transporter superfamily.</text>
</comment>
<dbReference type="GO" id="GO:0015658">
    <property type="term" value="F:branched-chain amino acid transmembrane transporter activity"/>
    <property type="evidence" value="ECO:0007669"/>
    <property type="project" value="TreeGrafter"/>
</dbReference>
<dbReference type="PANTHER" id="PTHR43820:SF7">
    <property type="entry name" value="BRANCHED-CHAIN AMINO ACID TRANSPORT ATP-BINDING PROTEIN LIVF-RELATED"/>
    <property type="match status" value="1"/>
</dbReference>
<dbReference type="InterPro" id="IPR027417">
    <property type="entry name" value="P-loop_NTPase"/>
</dbReference>
<proteinExistence type="inferred from homology"/>
<evidence type="ECO:0000256" key="4">
    <source>
        <dbReference type="ARBA" id="ARBA00022840"/>
    </source>
</evidence>
<dbReference type="InterPro" id="IPR052156">
    <property type="entry name" value="BCAA_Transport_ATP-bd_LivF"/>
</dbReference>